<proteinExistence type="predicted"/>
<dbReference type="EMBL" id="DVKT01000034">
    <property type="protein sequence ID" value="HIT39306.1"/>
    <property type="molecule type" value="Genomic_DNA"/>
</dbReference>
<keyword evidence="1" id="KW-0012">Acyltransferase</keyword>
<accession>A0A9D1GEC2</accession>
<gene>
    <name evidence="1" type="ORF">IAD06_04635</name>
</gene>
<reference evidence="1" key="1">
    <citation type="submission" date="2020-10" db="EMBL/GenBank/DDBJ databases">
        <authorList>
            <person name="Gilroy R."/>
        </authorList>
    </citation>
    <scope>NUCLEOTIDE SEQUENCE</scope>
    <source>
        <strain evidence="1">21143</strain>
    </source>
</reference>
<dbReference type="AlphaFoldDB" id="A0A9D1GEC2"/>
<dbReference type="PANTHER" id="PTHR30068:SF3">
    <property type="entry name" value="PHOSPHOLIPID_GLYCEROL ACYLTRANSFERASE DOMAIN-CONTAINING PROTEIN"/>
    <property type="match status" value="1"/>
</dbReference>
<dbReference type="Proteomes" id="UP000886722">
    <property type="component" value="Unassembled WGS sequence"/>
</dbReference>
<reference evidence="1" key="2">
    <citation type="journal article" date="2021" name="PeerJ">
        <title>Extensive microbial diversity within the chicken gut microbiome revealed by metagenomics and culture.</title>
        <authorList>
            <person name="Gilroy R."/>
            <person name="Ravi A."/>
            <person name="Getino M."/>
            <person name="Pursley I."/>
            <person name="Horton D.L."/>
            <person name="Alikhan N.F."/>
            <person name="Baker D."/>
            <person name="Gharbi K."/>
            <person name="Hall N."/>
            <person name="Watson M."/>
            <person name="Adriaenssens E.M."/>
            <person name="Foster-Nyarko E."/>
            <person name="Jarju S."/>
            <person name="Secka A."/>
            <person name="Antonio M."/>
            <person name="Oren A."/>
            <person name="Chaudhuri R.R."/>
            <person name="La Ragione R."/>
            <person name="Hildebrand F."/>
            <person name="Pallen M.J."/>
        </authorList>
    </citation>
    <scope>NUCLEOTIDE SEQUENCE</scope>
    <source>
        <strain evidence="1">21143</strain>
    </source>
</reference>
<dbReference type="GO" id="GO:0019698">
    <property type="term" value="P:D-galacturonate catabolic process"/>
    <property type="evidence" value="ECO:0007669"/>
    <property type="project" value="TreeGrafter"/>
</dbReference>
<name>A0A9D1GEC2_9BACT</name>
<evidence type="ECO:0000313" key="2">
    <source>
        <dbReference type="Proteomes" id="UP000886722"/>
    </source>
</evidence>
<keyword evidence="1" id="KW-0808">Transferase</keyword>
<dbReference type="GO" id="GO:0016746">
    <property type="term" value="F:acyltransferase activity"/>
    <property type="evidence" value="ECO:0007669"/>
    <property type="project" value="UniProtKB-KW"/>
</dbReference>
<dbReference type="PANTHER" id="PTHR30068">
    <property type="entry name" value="URONATE ISOMERASE"/>
    <property type="match status" value="1"/>
</dbReference>
<sequence>MEQTFDFDEIRPYEGEEVAAAAERLCKEELFCKAIAYVVPDTEAFLHTLSACRTVDDFQLQLALPFLNALAKNTSAGLTHAGFSGLSSQGCYTYISNHRDITLDSAFLNVVLHVNEFDTCEIAIGDNLLIYPWIVDFVRLNKSFIVNRSVSRRQMLEVSCRLSAYMHYAIRDKKQSIWIAQREGRAKNSDDRTQESLVKMFALSGGGDFLSNIRVLNLVPVAISYEYDPCDYLKAQEMQLKRDDAGYKKQPSDDLKNMATGITGYKGRIHFEAASPINSLLEQIPDGTPRSELAVAVGHIIDKSIHTHYRLYPGNYAAYDELWGEGSMSGCYTGKEKDEFDRYLQSRIDKIDIPGKDESFLRERLLEMYAYPVRNQLKACSDK</sequence>
<protein>
    <submittedName>
        <fullName evidence="1">Acyltransferase</fullName>
    </submittedName>
</protein>
<organism evidence="1 2">
    <name type="scientific">Candidatus Caccoplasma intestinavium</name>
    <dbReference type="NCBI Taxonomy" id="2840716"/>
    <lineage>
        <taxon>Bacteria</taxon>
        <taxon>Pseudomonadati</taxon>
        <taxon>Bacteroidota</taxon>
        <taxon>Bacteroidia</taxon>
        <taxon>Bacteroidales</taxon>
        <taxon>Bacteroidaceae</taxon>
        <taxon>Bacteroidaceae incertae sedis</taxon>
        <taxon>Candidatus Caccoplasma</taxon>
    </lineage>
</organism>
<evidence type="ECO:0000313" key="1">
    <source>
        <dbReference type="EMBL" id="HIT39306.1"/>
    </source>
</evidence>
<comment type="caution">
    <text evidence="1">The sequence shown here is derived from an EMBL/GenBank/DDBJ whole genome shotgun (WGS) entry which is preliminary data.</text>
</comment>
<dbReference type="GO" id="GO:0042840">
    <property type="term" value="P:D-glucuronate catabolic process"/>
    <property type="evidence" value="ECO:0007669"/>
    <property type="project" value="TreeGrafter"/>
</dbReference>